<feature type="transmembrane region" description="Helical" evidence="6">
    <location>
        <begin position="268"/>
        <end position="285"/>
    </location>
</feature>
<dbReference type="EMBL" id="CP028324">
    <property type="protein sequence ID" value="AVR98254.1"/>
    <property type="molecule type" value="Genomic_DNA"/>
</dbReference>
<proteinExistence type="inferred from homology"/>
<feature type="transmembrane region" description="Helical" evidence="6">
    <location>
        <begin position="125"/>
        <end position="143"/>
    </location>
</feature>
<evidence type="ECO:0000256" key="6">
    <source>
        <dbReference type="SAM" id="Phobius"/>
    </source>
</evidence>
<feature type="transmembrane region" description="Helical" evidence="6">
    <location>
        <begin position="100"/>
        <end position="118"/>
    </location>
</feature>
<feature type="transmembrane region" description="Helical" evidence="6">
    <location>
        <begin position="35"/>
        <end position="56"/>
    </location>
</feature>
<feature type="transmembrane region" description="Helical" evidence="6">
    <location>
        <begin position="149"/>
        <end position="168"/>
    </location>
</feature>
<feature type="domain" description="EamA" evidence="7">
    <location>
        <begin position="6"/>
        <end position="139"/>
    </location>
</feature>
<accession>A0A2R4CF27</accession>
<comment type="similarity">
    <text evidence="2">Belongs to the EamA transporter family.</text>
</comment>
<keyword evidence="4 6" id="KW-1133">Transmembrane helix</keyword>
<evidence type="ECO:0000256" key="4">
    <source>
        <dbReference type="ARBA" id="ARBA00022989"/>
    </source>
</evidence>
<evidence type="ECO:0000313" key="9">
    <source>
        <dbReference type="Proteomes" id="UP000240505"/>
    </source>
</evidence>
<evidence type="ECO:0000256" key="2">
    <source>
        <dbReference type="ARBA" id="ARBA00007362"/>
    </source>
</evidence>
<feature type="transmembrane region" description="Helical" evidence="6">
    <location>
        <begin position="211"/>
        <end position="232"/>
    </location>
</feature>
<dbReference type="OrthoDB" id="8925227at2"/>
<dbReference type="InterPro" id="IPR000620">
    <property type="entry name" value="EamA_dom"/>
</dbReference>
<dbReference type="SUPFAM" id="SSF103481">
    <property type="entry name" value="Multidrug resistance efflux transporter EmrE"/>
    <property type="match status" value="2"/>
</dbReference>
<gene>
    <name evidence="8" type="ORF">C9I28_23390</name>
</gene>
<evidence type="ECO:0000256" key="3">
    <source>
        <dbReference type="ARBA" id="ARBA00022692"/>
    </source>
</evidence>
<name>A0A2R4CF27_9BURK</name>
<evidence type="ECO:0000256" key="1">
    <source>
        <dbReference type="ARBA" id="ARBA00004141"/>
    </source>
</evidence>
<dbReference type="GO" id="GO:0016020">
    <property type="term" value="C:membrane"/>
    <property type="evidence" value="ECO:0007669"/>
    <property type="project" value="UniProtKB-SubCell"/>
</dbReference>
<dbReference type="InterPro" id="IPR037185">
    <property type="entry name" value="EmrE-like"/>
</dbReference>
<reference evidence="8 9" key="1">
    <citation type="submission" date="2018-03" db="EMBL/GenBank/DDBJ databases">
        <title>Massilia armeniaca sp. nov., isolated from desert soil.</title>
        <authorList>
            <person name="Huang H."/>
            <person name="Ren M."/>
        </authorList>
    </citation>
    <scope>NUCLEOTIDE SEQUENCE [LARGE SCALE GENOMIC DNA]</scope>
    <source>
        <strain evidence="8 9">ZMN-3</strain>
    </source>
</reference>
<evidence type="ECO:0000259" key="7">
    <source>
        <dbReference type="Pfam" id="PF00892"/>
    </source>
</evidence>
<feature type="transmembrane region" description="Helical" evidence="6">
    <location>
        <begin position="68"/>
        <end position="88"/>
    </location>
</feature>
<organism evidence="8 9">
    <name type="scientific">Pseudoduganella armeniaca</name>
    <dbReference type="NCBI Taxonomy" id="2072590"/>
    <lineage>
        <taxon>Bacteria</taxon>
        <taxon>Pseudomonadati</taxon>
        <taxon>Pseudomonadota</taxon>
        <taxon>Betaproteobacteria</taxon>
        <taxon>Burkholderiales</taxon>
        <taxon>Oxalobacteraceae</taxon>
        <taxon>Telluria group</taxon>
        <taxon>Pseudoduganella</taxon>
    </lineage>
</organism>
<dbReference type="Pfam" id="PF00892">
    <property type="entry name" value="EamA"/>
    <property type="match status" value="2"/>
</dbReference>
<dbReference type="Proteomes" id="UP000240505">
    <property type="component" value="Chromosome"/>
</dbReference>
<feature type="transmembrane region" description="Helical" evidence="6">
    <location>
        <begin position="244"/>
        <end position="262"/>
    </location>
</feature>
<dbReference type="KEGG" id="masz:C9I28_23390"/>
<dbReference type="AlphaFoldDB" id="A0A2R4CF27"/>
<dbReference type="PANTHER" id="PTHR32322:SF2">
    <property type="entry name" value="EAMA DOMAIN-CONTAINING PROTEIN"/>
    <property type="match status" value="1"/>
</dbReference>
<keyword evidence="5 6" id="KW-0472">Membrane</keyword>
<feature type="transmembrane region" description="Helical" evidence="6">
    <location>
        <begin position="180"/>
        <end position="199"/>
    </location>
</feature>
<evidence type="ECO:0000256" key="5">
    <source>
        <dbReference type="ARBA" id="ARBA00023136"/>
    </source>
</evidence>
<feature type="transmembrane region" description="Helical" evidence="6">
    <location>
        <begin position="7"/>
        <end position="29"/>
    </location>
</feature>
<dbReference type="RefSeq" id="WP_107143589.1">
    <property type="nucleotide sequence ID" value="NZ_CP028324.1"/>
</dbReference>
<sequence>MNSRTLGYLYLVLAMVTVGSTVVASKIAAATLPPFTATALRFALALPFLVVLVPLLKARLPRLGRGDWLLLLVQACAGAIGYTALMMAGLRRTSATEAGVILGLLPLVAALFSMLALRERPSWRLWGAIAVALAGVLLATGNGTGGGSWQGNLLVLAALVCETIFILLNRRMRVAVPALWLSVLMTGLGLALSLLAALFEAPWRLQPDAAALWAVAYYALVPTVGGFLLWYAGCARVSAAEASLTTAIAPVAALLLAAPVLGEHVGPLQWAGVACVLCAVLFAGWSGSRAVAPARA</sequence>
<evidence type="ECO:0000313" key="8">
    <source>
        <dbReference type="EMBL" id="AVR98254.1"/>
    </source>
</evidence>
<feature type="domain" description="EamA" evidence="7">
    <location>
        <begin position="151"/>
        <end position="283"/>
    </location>
</feature>
<comment type="subcellular location">
    <subcellularLocation>
        <location evidence="1">Membrane</location>
        <topology evidence="1">Multi-pass membrane protein</topology>
    </subcellularLocation>
</comment>
<dbReference type="PANTHER" id="PTHR32322">
    <property type="entry name" value="INNER MEMBRANE TRANSPORTER"/>
    <property type="match status" value="1"/>
</dbReference>
<keyword evidence="3 6" id="KW-0812">Transmembrane</keyword>
<keyword evidence="9" id="KW-1185">Reference proteome</keyword>
<protein>
    <submittedName>
        <fullName evidence="8">EamA family transporter</fullName>
    </submittedName>
</protein>
<dbReference type="InterPro" id="IPR050638">
    <property type="entry name" value="AA-Vitamin_Transporters"/>
</dbReference>